<dbReference type="Proteomes" id="UP001652625">
    <property type="component" value="Chromosome 08"/>
</dbReference>
<keyword evidence="1" id="KW-0812">Transmembrane</keyword>
<dbReference type="GeneID" id="136083057"/>
<sequence length="461" mass="52128">MTKNNFEKLLKIIAVKTVIIAVKTVAEQTMINAANKLQKTSLATTDICVSCDGTWHKRGYSSLNGVFSVISTVSGKVLDVEVMSRYCKGCSINQDLQKSNPNAYAQWKNSHVCKYNYQGSADGMEPEGAKRVFQRSIDNRQLRYIQYLGDGDSKSYVNVKNTYPDKEVEKLECVRHYQKRVGTRLRNLKKREKGLGGKGRLTDATIDRLQNFVGVAIRQNVGNLKEMKAGVLASLFHVASLKNNSLHFPHCPTGLDSWCKYKADKINKTTTYKPGPGLPMDVIMKDRIPKQTFVSLTQLEIGVYDAVAYFNIGAKASFDIFKELNMEPGFHMIAGCKVLNNERKRNAEYRINPDNKSRRQFLRVKKPSEKAHMGYAWIFSICNPCGDYYFVPCGFHMVNPTWIPYGKSHMGYAWVFTICNPYGDYYFVPCGFHMVGCNGSLCFLIIISSKDGNIKRKPQSC</sequence>
<keyword evidence="1" id="KW-0472">Membrane</keyword>
<dbReference type="Pfam" id="PF20700">
    <property type="entry name" value="Mutator"/>
    <property type="match status" value="1"/>
</dbReference>
<keyword evidence="1" id="KW-1133">Transmembrane helix</keyword>
<gene>
    <name evidence="4" type="primary">LOC136083057</name>
</gene>
<accession>A0ABM4CA41</accession>
<feature type="transmembrane region" description="Helical" evidence="1">
    <location>
        <begin position="425"/>
        <end position="447"/>
    </location>
</feature>
<organism evidence="3 4">
    <name type="scientific">Hydra vulgaris</name>
    <name type="common">Hydra</name>
    <name type="synonym">Hydra attenuata</name>
    <dbReference type="NCBI Taxonomy" id="6087"/>
    <lineage>
        <taxon>Eukaryota</taxon>
        <taxon>Metazoa</taxon>
        <taxon>Cnidaria</taxon>
        <taxon>Hydrozoa</taxon>
        <taxon>Hydroidolina</taxon>
        <taxon>Anthoathecata</taxon>
        <taxon>Aplanulata</taxon>
        <taxon>Hydridae</taxon>
        <taxon>Hydra</taxon>
    </lineage>
</organism>
<keyword evidence="3" id="KW-1185">Reference proteome</keyword>
<evidence type="ECO:0000313" key="3">
    <source>
        <dbReference type="Proteomes" id="UP001652625"/>
    </source>
</evidence>
<evidence type="ECO:0000256" key="1">
    <source>
        <dbReference type="SAM" id="Phobius"/>
    </source>
</evidence>
<feature type="domain" description="Mutator-like transposase" evidence="2">
    <location>
        <begin position="5"/>
        <end position="259"/>
    </location>
</feature>
<dbReference type="RefSeq" id="XP_065658536.1">
    <property type="nucleotide sequence ID" value="XM_065802464.1"/>
</dbReference>
<name>A0ABM4CA41_HYDVU</name>
<evidence type="ECO:0000259" key="2">
    <source>
        <dbReference type="Pfam" id="PF20700"/>
    </source>
</evidence>
<reference evidence="4" key="1">
    <citation type="submission" date="2025-08" db="UniProtKB">
        <authorList>
            <consortium name="RefSeq"/>
        </authorList>
    </citation>
    <scope>IDENTIFICATION</scope>
</reference>
<proteinExistence type="predicted"/>
<evidence type="ECO:0000313" key="4">
    <source>
        <dbReference type="RefSeq" id="XP_065658536.1"/>
    </source>
</evidence>
<dbReference type="InterPro" id="IPR049012">
    <property type="entry name" value="Mutator_transp_dom"/>
</dbReference>
<protein>
    <submittedName>
        <fullName evidence="4">Uncharacterized protein LOC136083057</fullName>
    </submittedName>
</protein>
<dbReference type="PANTHER" id="PTHR33309:SF3">
    <property type="entry name" value="CCHC-TYPE DOMAIN-CONTAINING PROTEIN"/>
    <property type="match status" value="1"/>
</dbReference>
<dbReference type="PANTHER" id="PTHR33309">
    <property type="entry name" value="KERATIN, ULTRA HIGH-SULFUR MATRIX PROTEIN-LIKE"/>
    <property type="match status" value="1"/>
</dbReference>